<name>A0ABS5QLG1_9BACT</name>
<feature type="transmembrane region" description="Helical" evidence="1">
    <location>
        <begin position="169"/>
        <end position="202"/>
    </location>
</feature>
<gene>
    <name evidence="2" type="ORF">VAMP_64n64</name>
</gene>
<evidence type="ECO:0000313" key="3">
    <source>
        <dbReference type="Proteomes" id="UP000680365"/>
    </source>
</evidence>
<accession>A0ABS5QLG1</accession>
<reference evidence="2 3" key="1">
    <citation type="journal article" date="2021" name="Nat. Commun.">
        <title>Reductive evolution and unique predatory mode in the CPR bacterium Vampirococcus lugosii.</title>
        <authorList>
            <person name="Moreira D."/>
            <person name="Zivanovic Y."/>
            <person name="Lopez-Archilla A.I."/>
            <person name="Iniesto M."/>
            <person name="Lopez-Garcia P."/>
        </authorList>
    </citation>
    <scope>NUCLEOTIDE SEQUENCE [LARGE SCALE GENOMIC DNA]</scope>
    <source>
        <strain evidence="2">Chiprana</strain>
    </source>
</reference>
<keyword evidence="1" id="KW-0472">Membrane</keyword>
<evidence type="ECO:0000256" key="1">
    <source>
        <dbReference type="SAM" id="Phobius"/>
    </source>
</evidence>
<keyword evidence="1" id="KW-0812">Transmembrane</keyword>
<feature type="transmembrane region" description="Helical" evidence="1">
    <location>
        <begin position="125"/>
        <end position="149"/>
    </location>
</feature>
<protein>
    <recommendedName>
        <fullName evidence="4">Glycerophosphoryl diester phosphodiesterase membrane domain-containing protein</fullName>
    </recommendedName>
</protein>
<dbReference type="RefSeq" id="WP_213349070.1">
    <property type="nucleotide sequence ID" value="NZ_JAEDAM010000031.1"/>
</dbReference>
<dbReference type="Proteomes" id="UP000680365">
    <property type="component" value="Unassembled WGS sequence"/>
</dbReference>
<dbReference type="EMBL" id="JAEDAM010000031">
    <property type="protein sequence ID" value="MBS8122017.1"/>
    <property type="molecule type" value="Genomic_DNA"/>
</dbReference>
<evidence type="ECO:0000313" key="2">
    <source>
        <dbReference type="EMBL" id="MBS8122017.1"/>
    </source>
</evidence>
<proteinExistence type="predicted"/>
<sequence length="289" mass="34180">MTEETYNKIDLQQIFVKSYYSSLQVLKNKSILIVLLFMFINTIINYLFIFAFFRLIFGKVYTGNDNFNIYLYILTFLYLLSLIIGIFLFFLLLYGINNILKNKEFTILKGISYIYGNIWKIIKTFFLFLYTMFLPSLILLIVLFLYILYIYFGPGFSSDFLGAITNKNLLLLIPIFGLIFIFQYIYMMVIYIKLLPLPWLVLNEDIFGKKAISMSKEFTKGNFWTIFIYLLLIGILALVISGLLSSFSDILPNIISIILNNILFYIFSVYFFVYIYHIYKCLEQKNNIK</sequence>
<feature type="transmembrane region" description="Helical" evidence="1">
    <location>
        <begin position="223"/>
        <end position="244"/>
    </location>
</feature>
<feature type="transmembrane region" description="Helical" evidence="1">
    <location>
        <begin position="250"/>
        <end position="276"/>
    </location>
</feature>
<comment type="caution">
    <text evidence="2">The sequence shown here is derived from an EMBL/GenBank/DDBJ whole genome shotgun (WGS) entry which is preliminary data.</text>
</comment>
<keyword evidence="1" id="KW-1133">Transmembrane helix</keyword>
<feature type="transmembrane region" description="Helical" evidence="1">
    <location>
        <begin position="31"/>
        <end position="57"/>
    </location>
</feature>
<organism evidence="2 3">
    <name type="scientific">Candidatus Vampirococcus lugosii</name>
    <dbReference type="NCBI Taxonomy" id="2789015"/>
    <lineage>
        <taxon>Bacteria</taxon>
        <taxon>Candidatus Absconditibacteriota</taxon>
        <taxon>Vampirococcus</taxon>
    </lineage>
</organism>
<evidence type="ECO:0008006" key="4">
    <source>
        <dbReference type="Google" id="ProtNLM"/>
    </source>
</evidence>
<keyword evidence="3" id="KW-1185">Reference proteome</keyword>
<feature type="transmembrane region" description="Helical" evidence="1">
    <location>
        <begin position="69"/>
        <end position="94"/>
    </location>
</feature>